<evidence type="ECO:0000313" key="1">
    <source>
        <dbReference type="EMBL" id="KAK9876195.1"/>
    </source>
</evidence>
<protein>
    <submittedName>
        <fullName evidence="1">Uncharacterized protein</fullName>
    </submittedName>
</protein>
<proteinExistence type="predicted"/>
<keyword evidence="2" id="KW-1185">Reference proteome</keyword>
<gene>
    <name evidence="1" type="ORF">WA026_011316</name>
</gene>
<evidence type="ECO:0000313" key="2">
    <source>
        <dbReference type="Proteomes" id="UP001431783"/>
    </source>
</evidence>
<reference evidence="1 2" key="1">
    <citation type="submission" date="2023-03" db="EMBL/GenBank/DDBJ databases">
        <title>Genome insight into feeding habits of ladybird beetles.</title>
        <authorList>
            <person name="Li H.-S."/>
            <person name="Huang Y.-H."/>
            <person name="Pang H."/>
        </authorList>
    </citation>
    <scope>NUCLEOTIDE SEQUENCE [LARGE SCALE GENOMIC DNA]</scope>
    <source>
        <strain evidence="1">SYSU_2023b</strain>
        <tissue evidence="1">Whole body</tissue>
    </source>
</reference>
<comment type="caution">
    <text evidence="1">The sequence shown here is derived from an EMBL/GenBank/DDBJ whole genome shotgun (WGS) entry which is preliminary data.</text>
</comment>
<dbReference type="Proteomes" id="UP001431783">
    <property type="component" value="Unassembled WGS sequence"/>
</dbReference>
<accession>A0AAW1U5I5</accession>
<dbReference type="EMBL" id="JARQZJ010000035">
    <property type="protein sequence ID" value="KAK9876195.1"/>
    <property type="molecule type" value="Genomic_DNA"/>
</dbReference>
<name>A0AAW1U5I5_9CUCU</name>
<sequence>MLDARNEVEKRLKPIVGSSQSNVLKSAPKVPLTQIHVSRLHPDTDASDVRSFLSQITSDMECDKLSSRRADVYSPFKITLPKEFYDEVMDSAFWPGGITVNKFFMKRASLIKEK</sequence>
<dbReference type="AlphaFoldDB" id="A0AAW1U5I5"/>
<organism evidence="1 2">
    <name type="scientific">Henosepilachna vigintioctopunctata</name>
    <dbReference type="NCBI Taxonomy" id="420089"/>
    <lineage>
        <taxon>Eukaryota</taxon>
        <taxon>Metazoa</taxon>
        <taxon>Ecdysozoa</taxon>
        <taxon>Arthropoda</taxon>
        <taxon>Hexapoda</taxon>
        <taxon>Insecta</taxon>
        <taxon>Pterygota</taxon>
        <taxon>Neoptera</taxon>
        <taxon>Endopterygota</taxon>
        <taxon>Coleoptera</taxon>
        <taxon>Polyphaga</taxon>
        <taxon>Cucujiformia</taxon>
        <taxon>Coccinelloidea</taxon>
        <taxon>Coccinellidae</taxon>
        <taxon>Epilachninae</taxon>
        <taxon>Epilachnini</taxon>
        <taxon>Henosepilachna</taxon>
    </lineage>
</organism>